<proteinExistence type="predicted"/>
<dbReference type="EMBL" id="JARIHO010000037">
    <property type="protein sequence ID" value="KAJ7330485.1"/>
    <property type="molecule type" value="Genomic_DNA"/>
</dbReference>
<feature type="non-terminal residue" evidence="2">
    <location>
        <position position="1"/>
    </location>
</feature>
<dbReference type="InterPro" id="IPR041457">
    <property type="entry name" value="CxC2_KDZ-assoc"/>
</dbReference>
<gene>
    <name evidence="2" type="ORF">DFH08DRAFT_630690</name>
</gene>
<evidence type="ECO:0000313" key="3">
    <source>
        <dbReference type="Proteomes" id="UP001218218"/>
    </source>
</evidence>
<evidence type="ECO:0000259" key="1">
    <source>
        <dbReference type="Pfam" id="PF18803"/>
    </source>
</evidence>
<protein>
    <recommendedName>
        <fullName evidence="1">CxC2-like cysteine cluster KDZ transposase-associated domain-containing protein</fullName>
    </recommendedName>
</protein>
<sequence>EGRGYLAIHSTCGGYHAANLTFRCTQQTCYGPSLFCHNCIVDRHSVLLTHWIRWNGNFFQRRSLKDLGLIIQLSHPTGYSCPNPLRANKNFVVIDLTGVHNIEVNFCQCDSQIKKHQQLMCACWWPATGCDSQTCVTFGTVWLFQILNCQGKVSAHNFLRSLELLTNNDGLDPPPDHQCVFCHIVRQYRTILMLKHGIRGHDLSGVNGTAQGELALWCRAYPQDEHNLPVGW</sequence>
<name>A0AAD6ZPA9_9AGAR</name>
<dbReference type="Pfam" id="PF18803">
    <property type="entry name" value="CxC2"/>
    <property type="match status" value="1"/>
</dbReference>
<dbReference type="Proteomes" id="UP001218218">
    <property type="component" value="Unassembled WGS sequence"/>
</dbReference>
<organism evidence="2 3">
    <name type="scientific">Mycena albidolilacea</name>
    <dbReference type="NCBI Taxonomy" id="1033008"/>
    <lineage>
        <taxon>Eukaryota</taxon>
        <taxon>Fungi</taxon>
        <taxon>Dikarya</taxon>
        <taxon>Basidiomycota</taxon>
        <taxon>Agaricomycotina</taxon>
        <taxon>Agaricomycetes</taxon>
        <taxon>Agaricomycetidae</taxon>
        <taxon>Agaricales</taxon>
        <taxon>Marasmiineae</taxon>
        <taxon>Mycenaceae</taxon>
        <taxon>Mycena</taxon>
    </lineage>
</organism>
<feature type="non-terminal residue" evidence="2">
    <location>
        <position position="232"/>
    </location>
</feature>
<accession>A0AAD6ZPA9</accession>
<dbReference type="AlphaFoldDB" id="A0AAD6ZPA9"/>
<keyword evidence="3" id="KW-1185">Reference proteome</keyword>
<comment type="caution">
    <text evidence="2">The sequence shown here is derived from an EMBL/GenBank/DDBJ whole genome shotgun (WGS) entry which is preliminary data.</text>
</comment>
<reference evidence="2" key="1">
    <citation type="submission" date="2023-03" db="EMBL/GenBank/DDBJ databases">
        <title>Massive genome expansion in bonnet fungi (Mycena s.s.) driven by repeated elements and novel gene families across ecological guilds.</title>
        <authorList>
            <consortium name="Lawrence Berkeley National Laboratory"/>
            <person name="Harder C.B."/>
            <person name="Miyauchi S."/>
            <person name="Viragh M."/>
            <person name="Kuo A."/>
            <person name="Thoen E."/>
            <person name="Andreopoulos B."/>
            <person name="Lu D."/>
            <person name="Skrede I."/>
            <person name="Drula E."/>
            <person name="Henrissat B."/>
            <person name="Morin E."/>
            <person name="Kohler A."/>
            <person name="Barry K."/>
            <person name="LaButti K."/>
            <person name="Morin E."/>
            <person name="Salamov A."/>
            <person name="Lipzen A."/>
            <person name="Mereny Z."/>
            <person name="Hegedus B."/>
            <person name="Baldrian P."/>
            <person name="Stursova M."/>
            <person name="Weitz H."/>
            <person name="Taylor A."/>
            <person name="Grigoriev I.V."/>
            <person name="Nagy L.G."/>
            <person name="Martin F."/>
            <person name="Kauserud H."/>
        </authorList>
    </citation>
    <scope>NUCLEOTIDE SEQUENCE</scope>
    <source>
        <strain evidence="2">CBHHK002</strain>
    </source>
</reference>
<evidence type="ECO:0000313" key="2">
    <source>
        <dbReference type="EMBL" id="KAJ7330485.1"/>
    </source>
</evidence>
<feature type="domain" description="CxC2-like cysteine cluster KDZ transposase-associated" evidence="1">
    <location>
        <begin position="64"/>
        <end position="169"/>
    </location>
</feature>